<reference evidence="3" key="1">
    <citation type="submission" date="2020-06" db="EMBL/GenBank/DDBJ databases">
        <authorList>
            <person name="Onetto C."/>
        </authorList>
    </citation>
    <scope>NUCLEOTIDE SEQUENCE</scope>
</reference>
<dbReference type="InterPro" id="IPR013094">
    <property type="entry name" value="AB_hydrolase_3"/>
</dbReference>
<accession>A0A9N8JGH3</accession>
<dbReference type="EMBL" id="CAIJEN010000003">
    <property type="protein sequence ID" value="CAD0084582.1"/>
    <property type="molecule type" value="Genomic_DNA"/>
</dbReference>
<dbReference type="Proteomes" id="UP000716446">
    <property type="component" value="Unassembled WGS sequence"/>
</dbReference>
<sequence length="357" mass="39480">MASAFDPNPSIRPPTLMDKLQCLILLPILPVTCLRVLLRRLVWSTNNLSFKADFICSFLRAMLRGLTKEPEPKFPLSRRFADTKPELYQKVSTADFSGRWICKGCPGKSAEASDVDLVILYLHGGAYQIGHPASAIAPFLRIAEIADKRGISVAVFALDYSLTPEAQYPTQVNQARAAYHYLLNDQNIDHLKIAMLGDSAGAHLILNLLCVLANEESLPKPGAGAFLVAPWIDLRCFKDGSFVRNKDADYLVRDLLITAGEQVMPRGLDITASHIINFSLPRPNKQSWADILPSKVWVGIGSNDTLLDDAVAFVDCVKADGVQVDFEINDGKVHDWHIVEDIFDTDNYFATVGEVPE</sequence>
<evidence type="ECO:0000256" key="1">
    <source>
        <dbReference type="ARBA" id="ARBA00022801"/>
    </source>
</evidence>
<keyword evidence="4" id="KW-1185">Reference proteome</keyword>
<dbReference type="SUPFAM" id="SSF53474">
    <property type="entry name" value="alpha/beta-Hydrolases"/>
    <property type="match status" value="1"/>
</dbReference>
<dbReference type="Pfam" id="PF07859">
    <property type="entry name" value="Abhydrolase_3"/>
    <property type="match status" value="1"/>
</dbReference>
<feature type="non-terminal residue" evidence="3">
    <location>
        <position position="1"/>
    </location>
</feature>
<dbReference type="InterPro" id="IPR029058">
    <property type="entry name" value="AB_hydrolase_fold"/>
</dbReference>
<evidence type="ECO:0000313" key="4">
    <source>
        <dbReference type="Proteomes" id="UP000716446"/>
    </source>
</evidence>
<dbReference type="AlphaFoldDB" id="A0A9N8JGH3"/>
<protein>
    <recommendedName>
        <fullName evidence="2">Alpha/beta hydrolase fold-3 domain-containing protein</fullName>
    </recommendedName>
</protein>
<evidence type="ECO:0000313" key="3">
    <source>
        <dbReference type="EMBL" id="CAD0084582.1"/>
    </source>
</evidence>
<keyword evidence="1" id="KW-0378">Hydrolase</keyword>
<proteinExistence type="predicted"/>
<evidence type="ECO:0000259" key="2">
    <source>
        <dbReference type="Pfam" id="PF07859"/>
    </source>
</evidence>
<feature type="domain" description="Alpha/beta hydrolase fold-3" evidence="2">
    <location>
        <begin position="119"/>
        <end position="337"/>
    </location>
</feature>
<organism evidence="3 4">
    <name type="scientific">Aureobasidium vineae</name>
    <dbReference type="NCBI Taxonomy" id="2773715"/>
    <lineage>
        <taxon>Eukaryota</taxon>
        <taxon>Fungi</taxon>
        <taxon>Dikarya</taxon>
        <taxon>Ascomycota</taxon>
        <taxon>Pezizomycotina</taxon>
        <taxon>Dothideomycetes</taxon>
        <taxon>Dothideomycetidae</taxon>
        <taxon>Dothideales</taxon>
        <taxon>Saccotheciaceae</taxon>
        <taxon>Aureobasidium</taxon>
    </lineage>
</organism>
<name>A0A9N8JGH3_9PEZI</name>
<dbReference type="Gene3D" id="3.40.50.1820">
    <property type="entry name" value="alpha/beta hydrolase"/>
    <property type="match status" value="1"/>
</dbReference>
<dbReference type="InterPro" id="IPR050300">
    <property type="entry name" value="GDXG_lipolytic_enzyme"/>
</dbReference>
<dbReference type="PANTHER" id="PTHR48081">
    <property type="entry name" value="AB HYDROLASE SUPERFAMILY PROTEIN C4A8.06C"/>
    <property type="match status" value="1"/>
</dbReference>
<gene>
    <name evidence="3" type="ORF">AWRI4619_LOCUS3149</name>
</gene>
<dbReference type="GO" id="GO:0016787">
    <property type="term" value="F:hydrolase activity"/>
    <property type="evidence" value="ECO:0007669"/>
    <property type="project" value="UniProtKB-KW"/>
</dbReference>
<comment type="caution">
    <text evidence="3">The sequence shown here is derived from an EMBL/GenBank/DDBJ whole genome shotgun (WGS) entry which is preliminary data.</text>
</comment>
<dbReference type="PANTHER" id="PTHR48081:SF11">
    <property type="entry name" value="ALPHA_BETA HYDROLASE FOLD-3 DOMAIN-CONTAINING PROTEIN-RELATED"/>
    <property type="match status" value="1"/>
</dbReference>